<dbReference type="SUPFAM" id="SSF51735">
    <property type="entry name" value="NAD(P)-binding Rossmann-fold domains"/>
    <property type="match status" value="1"/>
</dbReference>
<dbReference type="Pfam" id="PF00725">
    <property type="entry name" value="3HCDH"/>
    <property type="match status" value="1"/>
</dbReference>
<gene>
    <name evidence="4" type="primary">lcdH</name>
    <name evidence="4" type="ORF">VVAX_00611</name>
</gene>
<dbReference type="InterPro" id="IPR006108">
    <property type="entry name" value="3HC_DH_C"/>
</dbReference>
<dbReference type="PANTHER" id="PTHR48075">
    <property type="entry name" value="3-HYDROXYACYL-COA DEHYDROGENASE FAMILY PROTEIN"/>
    <property type="match status" value="1"/>
</dbReference>
<protein>
    <submittedName>
        <fullName evidence="4">L-carnitine dehydrogenase</fullName>
        <ecNumber evidence="4">1.1.1.108</ecNumber>
    </submittedName>
</protein>
<keyword evidence="1 4" id="KW-0560">Oxidoreductase</keyword>
<accession>A0A679ITP6</accession>
<evidence type="ECO:0000259" key="3">
    <source>
        <dbReference type="Pfam" id="PF02737"/>
    </source>
</evidence>
<dbReference type="EMBL" id="LR743507">
    <property type="protein sequence ID" value="CAA2100181.1"/>
    <property type="molecule type" value="Genomic_DNA"/>
</dbReference>
<reference evidence="4" key="1">
    <citation type="submission" date="2019-12" db="EMBL/GenBank/DDBJ databases">
        <authorList>
            <person name="Cremers G."/>
        </authorList>
    </citation>
    <scope>NUCLEOTIDE SEQUENCE</scope>
    <source>
        <strain evidence="4">Vvax</strain>
    </source>
</reference>
<organism evidence="4">
    <name type="scientific">Variovorax paradoxus</name>
    <dbReference type="NCBI Taxonomy" id="34073"/>
    <lineage>
        <taxon>Bacteria</taxon>
        <taxon>Pseudomonadati</taxon>
        <taxon>Pseudomonadota</taxon>
        <taxon>Betaproteobacteria</taxon>
        <taxon>Burkholderiales</taxon>
        <taxon>Comamonadaceae</taxon>
        <taxon>Variovorax</taxon>
    </lineage>
</organism>
<evidence type="ECO:0000313" key="4">
    <source>
        <dbReference type="EMBL" id="CAA2100181.1"/>
    </source>
</evidence>
<dbReference type="InterPro" id="IPR013328">
    <property type="entry name" value="6PGD_dom2"/>
</dbReference>
<feature type="domain" description="3-hydroxyacyl-CoA dehydrogenase C-terminal" evidence="2">
    <location>
        <begin position="207"/>
        <end position="275"/>
    </location>
</feature>
<dbReference type="Gene3D" id="1.10.1040.10">
    <property type="entry name" value="N-(1-d-carboxylethyl)-l-norvaline Dehydrogenase, domain 2"/>
    <property type="match status" value="1"/>
</dbReference>
<dbReference type="Gene3D" id="3.40.50.720">
    <property type="entry name" value="NAD(P)-binding Rossmann-like Domain"/>
    <property type="match status" value="1"/>
</dbReference>
<dbReference type="GO" id="GO:0047728">
    <property type="term" value="F:carnitine 3-dehydrogenase activity"/>
    <property type="evidence" value="ECO:0007669"/>
    <property type="project" value="UniProtKB-EC"/>
</dbReference>
<sequence length="334" mass="35546">MDHPGGEPLRAVEVGMSDASPLSSDVKRVAVVGTGVIGASWAAYFLAHGLDVNATDPSPGAEERLRAAVAQHWPTLQRFGLAEGASVDRLRFHDSLEDAVSVADFVQENGPERMDFKIDLFRRMDAAAPPDTILASSSSGLAISGVQSGCAHPQRVVLGHPFNPPHLIPLVEVIGGERTSAEAIERTMAFYAAIGKRPIHVKREVKGHIANRLQAALWREAFHLVNEGVASVADIDTAIAHGPGLRWAVMGPFMNLHLSGGAGGIAHVLAHLGGPIEDWWKDLGAPSMTPELRQKVAQGVAEELGARRTAELESARDTLLLDLIRAKAGTGKLD</sequence>
<dbReference type="AlphaFoldDB" id="A0A679ITP6"/>
<dbReference type="EC" id="1.1.1.108" evidence="4"/>
<dbReference type="SUPFAM" id="SSF48179">
    <property type="entry name" value="6-phosphogluconate dehydrogenase C-terminal domain-like"/>
    <property type="match status" value="1"/>
</dbReference>
<dbReference type="GO" id="GO:0006631">
    <property type="term" value="P:fatty acid metabolic process"/>
    <property type="evidence" value="ECO:0007669"/>
    <property type="project" value="InterPro"/>
</dbReference>
<dbReference type="InterPro" id="IPR036291">
    <property type="entry name" value="NAD(P)-bd_dom_sf"/>
</dbReference>
<proteinExistence type="predicted"/>
<dbReference type="GO" id="GO:0070403">
    <property type="term" value="F:NAD+ binding"/>
    <property type="evidence" value="ECO:0007669"/>
    <property type="project" value="InterPro"/>
</dbReference>
<evidence type="ECO:0000259" key="2">
    <source>
        <dbReference type="Pfam" id="PF00725"/>
    </source>
</evidence>
<dbReference type="InterPro" id="IPR006176">
    <property type="entry name" value="3-OHacyl-CoA_DH_NAD-bd"/>
</dbReference>
<dbReference type="InterPro" id="IPR008927">
    <property type="entry name" value="6-PGluconate_DH-like_C_sf"/>
</dbReference>
<feature type="domain" description="3-hydroxyacyl-CoA dehydrogenase NAD binding" evidence="3">
    <location>
        <begin position="29"/>
        <end position="202"/>
    </location>
</feature>
<name>A0A679ITP6_VARPD</name>
<dbReference type="Pfam" id="PF02737">
    <property type="entry name" value="3HCDH_N"/>
    <property type="match status" value="1"/>
</dbReference>
<dbReference type="PANTHER" id="PTHR48075:SF5">
    <property type="entry name" value="3-HYDROXYBUTYRYL-COA DEHYDROGENASE"/>
    <property type="match status" value="1"/>
</dbReference>
<evidence type="ECO:0000256" key="1">
    <source>
        <dbReference type="ARBA" id="ARBA00023002"/>
    </source>
</evidence>